<reference evidence="3" key="1">
    <citation type="journal article" date="2017" name="Genome Biol.">
        <title>Comparative genomics reveals high biological diversity and specific adaptations in the industrially and medically important fungal genus Aspergillus.</title>
        <authorList>
            <person name="de Vries R.P."/>
            <person name="Riley R."/>
            <person name="Wiebenga A."/>
            <person name="Aguilar-Osorio G."/>
            <person name="Amillis S."/>
            <person name="Uchima C.A."/>
            <person name="Anderluh G."/>
            <person name="Asadollahi M."/>
            <person name="Askin M."/>
            <person name="Barry K."/>
            <person name="Battaglia E."/>
            <person name="Bayram O."/>
            <person name="Benocci T."/>
            <person name="Braus-Stromeyer S.A."/>
            <person name="Caldana C."/>
            <person name="Canovas D."/>
            <person name="Cerqueira G.C."/>
            <person name="Chen F."/>
            <person name="Chen W."/>
            <person name="Choi C."/>
            <person name="Clum A."/>
            <person name="Dos Santos R.A."/>
            <person name="Damasio A.R."/>
            <person name="Diallinas G."/>
            <person name="Emri T."/>
            <person name="Fekete E."/>
            <person name="Flipphi M."/>
            <person name="Freyberg S."/>
            <person name="Gallo A."/>
            <person name="Gournas C."/>
            <person name="Habgood R."/>
            <person name="Hainaut M."/>
            <person name="Harispe M.L."/>
            <person name="Henrissat B."/>
            <person name="Hilden K.S."/>
            <person name="Hope R."/>
            <person name="Hossain A."/>
            <person name="Karabika E."/>
            <person name="Karaffa L."/>
            <person name="Karanyi Z."/>
            <person name="Krasevec N."/>
            <person name="Kuo A."/>
            <person name="Kusch H."/>
            <person name="LaButti K."/>
            <person name="Lagendijk E.L."/>
            <person name="Lapidus A."/>
            <person name="Levasseur A."/>
            <person name="Lindquist E."/>
            <person name="Lipzen A."/>
            <person name="Logrieco A.F."/>
            <person name="MacCabe A."/>
            <person name="Maekelae M.R."/>
            <person name="Malavazi I."/>
            <person name="Melin P."/>
            <person name="Meyer V."/>
            <person name="Mielnichuk N."/>
            <person name="Miskei M."/>
            <person name="Molnar A.P."/>
            <person name="Mule G."/>
            <person name="Ngan C.Y."/>
            <person name="Orejas M."/>
            <person name="Orosz E."/>
            <person name="Ouedraogo J.P."/>
            <person name="Overkamp K.M."/>
            <person name="Park H.-S."/>
            <person name="Perrone G."/>
            <person name="Piumi F."/>
            <person name="Punt P.J."/>
            <person name="Ram A.F."/>
            <person name="Ramon A."/>
            <person name="Rauscher S."/>
            <person name="Record E."/>
            <person name="Riano-Pachon D.M."/>
            <person name="Robert V."/>
            <person name="Roehrig J."/>
            <person name="Ruller R."/>
            <person name="Salamov A."/>
            <person name="Salih N.S."/>
            <person name="Samson R.A."/>
            <person name="Sandor E."/>
            <person name="Sanguinetti M."/>
            <person name="Schuetze T."/>
            <person name="Sepcic K."/>
            <person name="Shelest E."/>
            <person name="Sherlock G."/>
            <person name="Sophianopoulou V."/>
            <person name="Squina F.M."/>
            <person name="Sun H."/>
            <person name="Susca A."/>
            <person name="Todd R.B."/>
            <person name="Tsang A."/>
            <person name="Unkles S.E."/>
            <person name="van de Wiele N."/>
            <person name="van Rossen-Uffink D."/>
            <person name="Oliveira J.V."/>
            <person name="Vesth T.C."/>
            <person name="Visser J."/>
            <person name="Yu J.-H."/>
            <person name="Zhou M."/>
            <person name="Andersen M.R."/>
            <person name="Archer D.B."/>
            <person name="Baker S.E."/>
            <person name="Benoit I."/>
            <person name="Brakhage A.A."/>
            <person name="Braus G.H."/>
            <person name="Fischer R."/>
            <person name="Frisvad J.C."/>
            <person name="Goldman G.H."/>
            <person name="Houbraken J."/>
            <person name="Oakley B."/>
            <person name="Pocsi I."/>
            <person name="Scazzocchio C."/>
            <person name="Seiboth B."/>
            <person name="vanKuyk P.A."/>
            <person name="Wortman J."/>
            <person name="Dyer P.S."/>
            <person name="Grigoriev I.V."/>
        </authorList>
    </citation>
    <scope>NUCLEOTIDE SEQUENCE [LARGE SCALE GENOMIC DNA]</scope>
    <source>
        <strain evidence="3">CBS 516.65</strain>
    </source>
</reference>
<accession>A0A1L9VXV1</accession>
<feature type="region of interest" description="Disordered" evidence="1">
    <location>
        <begin position="1"/>
        <end position="29"/>
    </location>
</feature>
<protein>
    <submittedName>
        <fullName evidence="2">Uncharacterized protein</fullName>
    </submittedName>
</protein>
<dbReference type="PANTHER" id="PTHR40518:SF1">
    <property type="entry name" value="ACETOACETATE DECARBOXYLASE"/>
    <property type="match status" value="1"/>
</dbReference>
<dbReference type="GeneID" id="34464358"/>
<keyword evidence="3" id="KW-1185">Reference proteome</keyword>
<dbReference type="PANTHER" id="PTHR40518">
    <property type="entry name" value="ACETOACETATE DECARBOXYLASE"/>
    <property type="match status" value="1"/>
</dbReference>
<dbReference type="EMBL" id="KV878889">
    <property type="protein sequence ID" value="OJJ88732.1"/>
    <property type="molecule type" value="Genomic_DNA"/>
</dbReference>
<dbReference type="Proteomes" id="UP000184300">
    <property type="component" value="Unassembled WGS sequence"/>
</dbReference>
<proteinExistence type="predicted"/>
<evidence type="ECO:0000256" key="1">
    <source>
        <dbReference type="SAM" id="MobiDB-lite"/>
    </source>
</evidence>
<sequence>MSSGPSPGCPPQTGSQQEPTGYGPLEANSSFGDPEASGKYIGGPGVCMIVWYKDTPVGPYDEVIWMPEYFEIPGMGRKHARIARIYVSRMESVFNENPFISISLNPISIPFLSRPTLPISTSYNPLNLDFAMPPIPQSENWAEDGQMGSVDGGWRISRVSVSRRSAFVRVGGSRLGFVMVGDRVGGCLRH</sequence>
<evidence type="ECO:0000313" key="3">
    <source>
        <dbReference type="Proteomes" id="UP000184300"/>
    </source>
</evidence>
<dbReference type="AlphaFoldDB" id="A0A1L9VXV1"/>
<gene>
    <name evidence="2" type="ORF">ASPGLDRAFT_54721</name>
</gene>
<dbReference type="VEuPathDB" id="FungiDB:ASPGLDRAFT_54721"/>
<dbReference type="RefSeq" id="XP_022405408.1">
    <property type="nucleotide sequence ID" value="XM_022548097.1"/>
</dbReference>
<evidence type="ECO:0000313" key="2">
    <source>
        <dbReference type="EMBL" id="OJJ88732.1"/>
    </source>
</evidence>
<name>A0A1L9VXV1_ASPGL</name>
<dbReference type="OrthoDB" id="9970474at2759"/>
<organism evidence="2 3">
    <name type="scientific">Aspergillus glaucus CBS 516.65</name>
    <dbReference type="NCBI Taxonomy" id="1160497"/>
    <lineage>
        <taxon>Eukaryota</taxon>
        <taxon>Fungi</taxon>
        <taxon>Dikarya</taxon>
        <taxon>Ascomycota</taxon>
        <taxon>Pezizomycotina</taxon>
        <taxon>Eurotiomycetes</taxon>
        <taxon>Eurotiomycetidae</taxon>
        <taxon>Eurotiales</taxon>
        <taxon>Aspergillaceae</taxon>
        <taxon>Aspergillus</taxon>
        <taxon>Aspergillus subgen. Aspergillus</taxon>
    </lineage>
</organism>